<organism evidence="1 2">
    <name type="scientific">Rangifer tarandus platyrhynchus</name>
    <name type="common">Svalbard reindeer</name>
    <dbReference type="NCBI Taxonomy" id="3082113"/>
    <lineage>
        <taxon>Eukaryota</taxon>
        <taxon>Metazoa</taxon>
        <taxon>Chordata</taxon>
        <taxon>Craniata</taxon>
        <taxon>Vertebrata</taxon>
        <taxon>Euteleostomi</taxon>
        <taxon>Mammalia</taxon>
        <taxon>Eutheria</taxon>
        <taxon>Laurasiatheria</taxon>
        <taxon>Artiodactyla</taxon>
        <taxon>Ruminantia</taxon>
        <taxon>Pecora</taxon>
        <taxon>Cervidae</taxon>
        <taxon>Odocoileinae</taxon>
        <taxon>Rangifer</taxon>
    </lineage>
</organism>
<proteinExistence type="predicted"/>
<gene>
    <name evidence="1" type="ORF">MRATA1EN1_LOCUS26383</name>
</gene>
<sequence>MSYKINRAFWYIFLVHRYNSYLLVTDMYPNRTLVHVKSGYEKIFLIFLDLTTSIGKDPDAGRDWGQEEKGMTEDEMAGRHHRLDGHEFGWTPEVGDGQRGLVYCDSWGCKELDTTE</sequence>
<dbReference type="EMBL" id="OX459943">
    <property type="protein sequence ID" value="CAI9177421.1"/>
    <property type="molecule type" value="Genomic_DNA"/>
</dbReference>
<protein>
    <submittedName>
        <fullName evidence="1">Uncharacterized protein</fullName>
    </submittedName>
</protein>
<accession>A0ABN8ZZ46</accession>
<evidence type="ECO:0000313" key="1">
    <source>
        <dbReference type="EMBL" id="CAI9177421.1"/>
    </source>
</evidence>
<evidence type="ECO:0000313" key="2">
    <source>
        <dbReference type="Proteomes" id="UP001176941"/>
    </source>
</evidence>
<reference evidence="1" key="1">
    <citation type="submission" date="2023-04" db="EMBL/GenBank/DDBJ databases">
        <authorList>
            <consortium name="ELIXIR-Norway"/>
        </authorList>
    </citation>
    <scope>NUCLEOTIDE SEQUENCE [LARGE SCALE GENOMIC DNA]</scope>
</reference>
<name>A0ABN8ZZ46_RANTA</name>
<keyword evidence="2" id="KW-1185">Reference proteome</keyword>
<dbReference type="Proteomes" id="UP001176941">
    <property type="component" value="Chromosome 7"/>
</dbReference>